<proteinExistence type="predicted"/>
<sequence>MNGGLQIKEALPPSIGSLLKLMGSQVDLLLILILNEIKLLLNGAEPMICIKRIPCTSEDWWLSLKKGGVAIWMIGLTSTMMIGVLNESFKDMSLILVVALNLHQHICEGGWRE</sequence>
<accession>A0A0A9H3Z3</accession>
<reference evidence="1" key="1">
    <citation type="submission" date="2014-09" db="EMBL/GenBank/DDBJ databases">
        <authorList>
            <person name="Magalhaes I.L.F."/>
            <person name="Oliveira U."/>
            <person name="Santos F.R."/>
            <person name="Vidigal T.H.D.A."/>
            <person name="Brescovit A.D."/>
            <person name="Santos A.J."/>
        </authorList>
    </citation>
    <scope>NUCLEOTIDE SEQUENCE</scope>
    <source>
        <tissue evidence="1">Shoot tissue taken approximately 20 cm above the soil surface</tissue>
    </source>
</reference>
<dbReference type="EMBL" id="GBRH01167387">
    <property type="protein sequence ID" value="JAE30509.1"/>
    <property type="molecule type" value="Transcribed_RNA"/>
</dbReference>
<reference evidence="1" key="2">
    <citation type="journal article" date="2015" name="Data Brief">
        <title>Shoot transcriptome of the giant reed, Arundo donax.</title>
        <authorList>
            <person name="Barrero R.A."/>
            <person name="Guerrero F.D."/>
            <person name="Moolhuijzen P."/>
            <person name="Goolsby J.A."/>
            <person name="Tidwell J."/>
            <person name="Bellgard S.E."/>
            <person name="Bellgard M.I."/>
        </authorList>
    </citation>
    <scope>NUCLEOTIDE SEQUENCE</scope>
    <source>
        <tissue evidence="1">Shoot tissue taken approximately 20 cm above the soil surface</tissue>
    </source>
</reference>
<evidence type="ECO:0000313" key="1">
    <source>
        <dbReference type="EMBL" id="JAE30509.1"/>
    </source>
</evidence>
<protein>
    <submittedName>
        <fullName evidence="1">Uncharacterized protein</fullName>
    </submittedName>
</protein>
<organism evidence="1">
    <name type="scientific">Arundo donax</name>
    <name type="common">Giant reed</name>
    <name type="synonym">Donax arundinaceus</name>
    <dbReference type="NCBI Taxonomy" id="35708"/>
    <lineage>
        <taxon>Eukaryota</taxon>
        <taxon>Viridiplantae</taxon>
        <taxon>Streptophyta</taxon>
        <taxon>Embryophyta</taxon>
        <taxon>Tracheophyta</taxon>
        <taxon>Spermatophyta</taxon>
        <taxon>Magnoliopsida</taxon>
        <taxon>Liliopsida</taxon>
        <taxon>Poales</taxon>
        <taxon>Poaceae</taxon>
        <taxon>PACMAD clade</taxon>
        <taxon>Arundinoideae</taxon>
        <taxon>Arundineae</taxon>
        <taxon>Arundo</taxon>
    </lineage>
</organism>
<dbReference type="AlphaFoldDB" id="A0A0A9H3Z3"/>
<name>A0A0A9H3Z3_ARUDO</name>